<proteinExistence type="predicted"/>
<dbReference type="EMBL" id="JAXCGZ010015317">
    <property type="protein sequence ID" value="KAK7070538.1"/>
    <property type="molecule type" value="Genomic_DNA"/>
</dbReference>
<evidence type="ECO:0000256" key="1">
    <source>
        <dbReference type="SAM" id="MobiDB-lite"/>
    </source>
</evidence>
<dbReference type="Proteomes" id="UP001381693">
    <property type="component" value="Unassembled WGS sequence"/>
</dbReference>
<dbReference type="AlphaFoldDB" id="A0AAN9A0H0"/>
<gene>
    <name evidence="2" type="ORF">SK128_007787</name>
</gene>
<name>A0AAN9A0H0_HALRR</name>
<protein>
    <submittedName>
        <fullName evidence="2">Uncharacterized protein</fullName>
    </submittedName>
</protein>
<evidence type="ECO:0000313" key="2">
    <source>
        <dbReference type="EMBL" id="KAK7070538.1"/>
    </source>
</evidence>
<evidence type="ECO:0000313" key="3">
    <source>
        <dbReference type="Proteomes" id="UP001381693"/>
    </source>
</evidence>
<sequence>MGHNPPAEEPGTIPHKEEKPEITFSENSLWGNFKTTLKSIQKNVTLEPMLFLKMVAESNYAVVGDTLEIQRVCLVNLNYSAEDCNDMDDGNHTDIQVSTYSRQVCSTTRLLTSA</sequence>
<reference evidence="2 3" key="1">
    <citation type="submission" date="2023-11" db="EMBL/GenBank/DDBJ databases">
        <title>Halocaridina rubra genome assembly.</title>
        <authorList>
            <person name="Smith C."/>
        </authorList>
    </citation>
    <scope>NUCLEOTIDE SEQUENCE [LARGE SCALE GENOMIC DNA]</scope>
    <source>
        <strain evidence="2">EP-1</strain>
        <tissue evidence="2">Whole</tissue>
    </source>
</reference>
<keyword evidence="3" id="KW-1185">Reference proteome</keyword>
<organism evidence="2 3">
    <name type="scientific">Halocaridina rubra</name>
    <name type="common">Hawaiian red shrimp</name>
    <dbReference type="NCBI Taxonomy" id="373956"/>
    <lineage>
        <taxon>Eukaryota</taxon>
        <taxon>Metazoa</taxon>
        <taxon>Ecdysozoa</taxon>
        <taxon>Arthropoda</taxon>
        <taxon>Crustacea</taxon>
        <taxon>Multicrustacea</taxon>
        <taxon>Malacostraca</taxon>
        <taxon>Eumalacostraca</taxon>
        <taxon>Eucarida</taxon>
        <taxon>Decapoda</taxon>
        <taxon>Pleocyemata</taxon>
        <taxon>Caridea</taxon>
        <taxon>Atyoidea</taxon>
        <taxon>Atyidae</taxon>
        <taxon>Halocaridina</taxon>
    </lineage>
</organism>
<feature type="region of interest" description="Disordered" evidence="1">
    <location>
        <begin position="1"/>
        <end position="20"/>
    </location>
</feature>
<comment type="caution">
    <text evidence="2">The sequence shown here is derived from an EMBL/GenBank/DDBJ whole genome shotgun (WGS) entry which is preliminary data.</text>
</comment>
<accession>A0AAN9A0H0</accession>